<evidence type="ECO:0000313" key="3">
    <source>
        <dbReference type="EMBL" id="OLP96030.1"/>
    </source>
</evidence>
<proteinExistence type="predicted"/>
<keyword evidence="4" id="KW-1185">Reference proteome</keyword>
<evidence type="ECO:0000313" key="4">
    <source>
        <dbReference type="Proteomes" id="UP000186817"/>
    </source>
</evidence>
<accession>A0A1Q9DLL2</accession>
<evidence type="ECO:0000256" key="2">
    <source>
        <dbReference type="SAM" id="SignalP"/>
    </source>
</evidence>
<feature type="region of interest" description="Disordered" evidence="1">
    <location>
        <begin position="534"/>
        <end position="560"/>
    </location>
</feature>
<feature type="signal peptide" evidence="2">
    <location>
        <begin position="1"/>
        <end position="21"/>
    </location>
</feature>
<dbReference type="Proteomes" id="UP000186817">
    <property type="component" value="Unassembled WGS sequence"/>
</dbReference>
<feature type="region of interest" description="Disordered" evidence="1">
    <location>
        <begin position="154"/>
        <end position="174"/>
    </location>
</feature>
<dbReference type="OrthoDB" id="422340at2759"/>
<name>A0A1Q9DLL2_SYMMI</name>
<dbReference type="AlphaFoldDB" id="A0A1Q9DLL2"/>
<keyword evidence="2" id="KW-0732">Signal</keyword>
<organism evidence="3 4">
    <name type="scientific">Symbiodinium microadriaticum</name>
    <name type="common">Dinoflagellate</name>
    <name type="synonym">Zooxanthella microadriatica</name>
    <dbReference type="NCBI Taxonomy" id="2951"/>
    <lineage>
        <taxon>Eukaryota</taxon>
        <taxon>Sar</taxon>
        <taxon>Alveolata</taxon>
        <taxon>Dinophyceae</taxon>
        <taxon>Suessiales</taxon>
        <taxon>Symbiodiniaceae</taxon>
        <taxon>Symbiodinium</taxon>
    </lineage>
</organism>
<reference evidence="3 4" key="1">
    <citation type="submission" date="2016-02" db="EMBL/GenBank/DDBJ databases">
        <title>Genome analysis of coral dinoflagellate symbionts highlights evolutionary adaptations to a symbiotic lifestyle.</title>
        <authorList>
            <person name="Aranda M."/>
            <person name="Li Y."/>
            <person name="Liew Y.J."/>
            <person name="Baumgarten S."/>
            <person name="Simakov O."/>
            <person name="Wilson M."/>
            <person name="Piel J."/>
            <person name="Ashoor H."/>
            <person name="Bougouffa S."/>
            <person name="Bajic V.B."/>
            <person name="Ryu T."/>
            <person name="Ravasi T."/>
            <person name="Bayer T."/>
            <person name="Micklem G."/>
            <person name="Kim H."/>
            <person name="Bhak J."/>
            <person name="Lajeunesse T.C."/>
            <person name="Voolstra C.R."/>
        </authorList>
    </citation>
    <scope>NUCLEOTIDE SEQUENCE [LARGE SCALE GENOMIC DNA]</scope>
    <source>
        <strain evidence="3 4">CCMP2467</strain>
    </source>
</reference>
<sequence>MVLAERHGAIVKLMMMHMVAAMNLSSLVALRQACLAALAAKNRTVNKGGVSSIDAGGDWAQHYVAMESNEALQRADRIRQGEVEAFHWLDSHEASGKVPRSVEYKITLRGTAQAFPVEKVRLATLNEMVSAQFVNEALEEVEDELQGGRITVEGEAAPQDKYSQDHSTDGGGPAIKDQLTSIYSKFKEVKKALPKPRGGNRTRGGGKAGARAEASRHARGVMVAGEEVTAGEYEAGLTADERRLIGSVVGQLNWAARQGRYDLAFVASFIQQLAGQGKAEALKWLNSDLELTVRKLNCELDELVVLSVSGTMVLFTDPSVLYEQGPVCIMEAASTKIQRVVRCSMSAEVSSLATAFEHGEYVRAVLAELLDPSFRMDRWKLSAAKWRHLLVTDAKTGYDAVASEVLPSDRKIAIDVGSEMPGDGLTKWAHNQVLTRERYVRAWDWEMPDRIKAKAWAAYITAIETDETWGGLTEFRAKKWVIVHYFTGILRKEVPMRGGGGGADVVSDATSVWSRSSAAASSAPTAFCWTAASGKKGGGASADKRSKTPSATSGRRVAPAPTLASAWKRHDVAVFDGRQLGQDLLRPLLGPGLCLVMPARVVPPLRVKAVQDRHREKAHPEVSAKEAYVRRHRCMQILKRFMTAREELAKLQARAHTFQHGIEKEVLAGIVQKAKAMIGGDP</sequence>
<dbReference type="EMBL" id="LSRX01000483">
    <property type="protein sequence ID" value="OLP96030.1"/>
    <property type="molecule type" value="Genomic_DNA"/>
</dbReference>
<feature type="chain" id="PRO_5012954801" evidence="2">
    <location>
        <begin position="22"/>
        <end position="682"/>
    </location>
</feature>
<gene>
    <name evidence="3" type="ORF">AK812_SmicGene21834</name>
</gene>
<evidence type="ECO:0000256" key="1">
    <source>
        <dbReference type="SAM" id="MobiDB-lite"/>
    </source>
</evidence>
<feature type="region of interest" description="Disordered" evidence="1">
    <location>
        <begin position="193"/>
        <end position="216"/>
    </location>
</feature>
<protein>
    <submittedName>
        <fullName evidence="3">Uncharacterized protein</fullName>
    </submittedName>
</protein>
<comment type="caution">
    <text evidence="3">The sequence shown here is derived from an EMBL/GenBank/DDBJ whole genome shotgun (WGS) entry which is preliminary data.</text>
</comment>